<dbReference type="PANTHER" id="PTHR46434:SF1">
    <property type="entry name" value="GENETIC INTERACTOR OF PROHIBITINS 3, MITOCHONDRIAL"/>
    <property type="match status" value="1"/>
</dbReference>
<dbReference type="AlphaFoldDB" id="S9PZJ7"/>
<evidence type="ECO:0000313" key="2">
    <source>
        <dbReference type="EMBL" id="EPX74481.1"/>
    </source>
</evidence>
<dbReference type="eggNOG" id="ENOG502S067">
    <property type="taxonomic scope" value="Eukaryota"/>
</dbReference>
<dbReference type="VEuPathDB" id="FungiDB:SOCG_01965"/>
<protein>
    <submittedName>
        <fullName evidence="2">GTPase like protein</fullName>
    </submittedName>
</protein>
<dbReference type="InterPro" id="IPR050896">
    <property type="entry name" value="Mito_lipid_metab_GTPase"/>
</dbReference>
<gene>
    <name evidence="2" type="ORF">SOCG_01965</name>
</gene>
<proteinExistence type="predicted"/>
<dbReference type="OMA" id="RCHDIKF"/>
<dbReference type="GO" id="GO:0005525">
    <property type="term" value="F:GTP binding"/>
    <property type="evidence" value="ECO:0007669"/>
    <property type="project" value="InterPro"/>
</dbReference>
<accession>S9PZJ7</accession>
<organism evidence="2 3">
    <name type="scientific">Schizosaccharomyces octosporus (strain yFS286)</name>
    <name type="common">Fission yeast</name>
    <name type="synonym">Octosporomyces octosporus</name>
    <dbReference type="NCBI Taxonomy" id="483514"/>
    <lineage>
        <taxon>Eukaryota</taxon>
        <taxon>Fungi</taxon>
        <taxon>Dikarya</taxon>
        <taxon>Ascomycota</taxon>
        <taxon>Taphrinomycotina</taxon>
        <taxon>Schizosaccharomycetes</taxon>
        <taxon>Schizosaccharomycetales</taxon>
        <taxon>Schizosaccharomycetaceae</taxon>
        <taxon>Schizosaccharomyces</taxon>
    </lineage>
</organism>
<dbReference type="RefSeq" id="XP_013015913.1">
    <property type="nucleotide sequence ID" value="XM_013160459.1"/>
</dbReference>
<dbReference type="Gene3D" id="3.40.50.300">
    <property type="entry name" value="P-loop containing nucleotide triphosphate hydrolases"/>
    <property type="match status" value="1"/>
</dbReference>
<dbReference type="HOGENOM" id="CLU_555699_0_0_1"/>
<evidence type="ECO:0000259" key="1">
    <source>
        <dbReference type="Pfam" id="PF01926"/>
    </source>
</evidence>
<dbReference type="PANTHER" id="PTHR46434">
    <property type="entry name" value="GENETIC INTERACTOR OF PROHIBITINS 3, MITOCHONDRIAL"/>
    <property type="match status" value="1"/>
</dbReference>
<dbReference type="GO" id="GO:0005739">
    <property type="term" value="C:mitochondrion"/>
    <property type="evidence" value="ECO:0007669"/>
    <property type="project" value="TreeGrafter"/>
</dbReference>
<evidence type="ECO:0000313" key="3">
    <source>
        <dbReference type="Proteomes" id="UP000016088"/>
    </source>
</evidence>
<dbReference type="GeneID" id="25030943"/>
<sequence>MSKQNFCRGCGHTLQSLNPKASGFKRSLKPSVLHLSPQNPRSNSRKLEQSIFEGSFSKLDPKIQKLFPKTPSIPIAKEKTFNTHLWCERCHDIKFYNRFHEEDLLQEPTATLTEVIKGINADSKTSLVLQITDVSDLNPNHFISAKLLTQFPVFHVFSRVDTLPRPNASWLFQTLGLSPENAMLLTTCRSSTETMRELLSSIQPFLKPGGHVYIIGEANSGKSSLIQSFAKYGNGLVNELSMESLLPGTTLKYMPFTASSFGKAFTGLENGKVIDTPGYSGILGSLLPWIDSKVFKELVPKVRSRKKQLKSKPLQVSIYSAQSILFGGLVRVTPMEISAEEFVDLEQRQVWKNQEINLPSNDKGVSSFNIPSYISRPNYNEPLLAKIFTTLPFHVSSTEKIKKLEQKCSANSSIELVTRSPSRLLPSFLAYIQPKKLHSHVYDSFSNGELLIHNFGFVSFDAPRPFKLLVEAVNPLAVSWRPSSYVLGTKESNS</sequence>
<dbReference type="Proteomes" id="UP000016088">
    <property type="component" value="Unassembled WGS sequence"/>
</dbReference>
<reference evidence="2 3" key="1">
    <citation type="journal article" date="2011" name="Science">
        <title>Comparative functional genomics of the fission yeasts.</title>
        <authorList>
            <person name="Rhind N."/>
            <person name="Chen Z."/>
            <person name="Yassour M."/>
            <person name="Thompson D.A."/>
            <person name="Haas B.J."/>
            <person name="Habib N."/>
            <person name="Wapinski I."/>
            <person name="Roy S."/>
            <person name="Lin M.F."/>
            <person name="Heiman D.I."/>
            <person name="Young S.K."/>
            <person name="Furuya K."/>
            <person name="Guo Y."/>
            <person name="Pidoux A."/>
            <person name="Chen H.M."/>
            <person name="Robbertse B."/>
            <person name="Goldberg J.M."/>
            <person name="Aoki K."/>
            <person name="Bayne E.H."/>
            <person name="Berlin A.M."/>
            <person name="Desjardins C.A."/>
            <person name="Dobbs E."/>
            <person name="Dukaj L."/>
            <person name="Fan L."/>
            <person name="FitzGerald M.G."/>
            <person name="French C."/>
            <person name="Gujja S."/>
            <person name="Hansen K."/>
            <person name="Keifenheim D."/>
            <person name="Levin J.Z."/>
            <person name="Mosher R.A."/>
            <person name="Mueller C.A."/>
            <person name="Pfiffner J."/>
            <person name="Priest M."/>
            <person name="Russ C."/>
            <person name="Smialowska A."/>
            <person name="Swoboda P."/>
            <person name="Sykes S.M."/>
            <person name="Vaughn M."/>
            <person name="Vengrova S."/>
            <person name="Yoder R."/>
            <person name="Zeng Q."/>
            <person name="Allshire R."/>
            <person name="Baulcombe D."/>
            <person name="Birren B.W."/>
            <person name="Brown W."/>
            <person name="Ekwall K."/>
            <person name="Kellis M."/>
            <person name="Leatherwood J."/>
            <person name="Levin H."/>
            <person name="Margalit H."/>
            <person name="Martienssen R."/>
            <person name="Nieduszynski C.A."/>
            <person name="Spatafora J.W."/>
            <person name="Friedman N."/>
            <person name="Dalgaard J.Z."/>
            <person name="Baumann P."/>
            <person name="Niki H."/>
            <person name="Regev A."/>
            <person name="Nusbaum C."/>
        </authorList>
    </citation>
    <scope>NUCLEOTIDE SEQUENCE [LARGE SCALE GENOMIC DNA]</scope>
    <source>
        <strain evidence="3">yFS286</strain>
    </source>
</reference>
<feature type="domain" description="G" evidence="1">
    <location>
        <begin position="212"/>
        <end position="280"/>
    </location>
</feature>
<dbReference type="SUPFAM" id="SSF52540">
    <property type="entry name" value="P-loop containing nucleoside triphosphate hydrolases"/>
    <property type="match status" value="1"/>
</dbReference>
<dbReference type="InterPro" id="IPR006073">
    <property type="entry name" value="GTP-bd"/>
</dbReference>
<keyword evidence="3" id="KW-1185">Reference proteome</keyword>
<dbReference type="Pfam" id="PF01926">
    <property type="entry name" value="MMR_HSR1"/>
    <property type="match status" value="1"/>
</dbReference>
<dbReference type="EMBL" id="KE503206">
    <property type="protein sequence ID" value="EPX74481.1"/>
    <property type="molecule type" value="Genomic_DNA"/>
</dbReference>
<dbReference type="OrthoDB" id="1696305at2759"/>
<dbReference type="InterPro" id="IPR027417">
    <property type="entry name" value="P-loop_NTPase"/>
</dbReference>
<name>S9PZJ7_SCHOY</name>